<proteinExistence type="predicted"/>
<accession>A0A7X5SC54</accession>
<evidence type="ECO:0000313" key="2">
    <source>
        <dbReference type="Proteomes" id="UP000471082"/>
    </source>
</evidence>
<gene>
    <name evidence="1" type="ORF">G3W61_32640</name>
</gene>
<dbReference type="EMBL" id="JAAGYU010002137">
    <property type="protein sequence ID" value="NEL81003.1"/>
    <property type="molecule type" value="Genomic_DNA"/>
</dbReference>
<dbReference type="AlphaFoldDB" id="A0A7X5SC54"/>
<organism evidence="1 2">
    <name type="scientific">Xanthomonas perforans</name>
    <dbReference type="NCBI Taxonomy" id="442694"/>
    <lineage>
        <taxon>Bacteria</taxon>
        <taxon>Pseudomonadati</taxon>
        <taxon>Pseudomonadota</taxon>
        <taxon>Gammaproteobacteria</taxon>
        <taxon>Lysobacterales</taxon>
        <taxon>Lysobacteraceae</taxon>
        <taxon>Xanthomonas</taxon>
    </lineage>
</organism>
<evidence type="ECO:0000313" key="1">
    <source>
        <dbReference type="EMBL" id="NEL81003.1"/>
    </source>
</evidence>
<name>A0A7X5SC54_XANPE</name>
<dbReference type="Proteomes" id="UP000471082">
    <property type="component" value="Unassembled WGS sequence"/>
</dbReference>
<reference evidence="1 2" key="1">
    <citation type="submission" date="2019-11" db="EMBL/GenBank/DDBJ databases">
        <title>Genome-resolved metagenomics to study the prevalence of co-infection and intraspecific heterogeneity among plant pathogen metapopulations.</title>
        <authorList>
            <person name="Newberry E."/>
            <person name="Bhandari R."/>
            <person name="Kemble J."/>
            <person name="Sikora E."/>
            <person name="Potnis N."/>
        </authorList>
    </citation>
    <scope>NUCLEOTIDE SEQUENCE [LARGE SCALE GENOMIC DNA]</scope>
    <source>
        <strain evidence="1">Xp_Tom_Tuscaloosa_18b</strain>
    </source>
</reference>
<feature type="non-terminal residue" evidence="1">
    <location>
        <position position="1"/>
    </location>
</feature>
<protein>
    <submittedName>
        <fullName evidence="1">Cellulose biosynthesis cyclic di-GMP-binding regulatory protein BcsB</fullName>
    </submittedName>
</protein>
<feature type="non-terminal residue" evidence="1">
    <location>
        <position position="93"/>
    </location>
</feature>
<comment type="caution">
    <text evidence="1">The sequence shown here is derived from an EMBL/GenBank/DDBJ whole genome shotgun (WGS) entry which is preliminary data.</text>
</comment>
<sequence length="93" mass="10687">QPQPDDVLLMGFESPLKSGRSVVAFQSEDPANMSRLFDAWFDPTLLKDFQGSVVLLQQKKVISLVGNQTYYVGHLPLPTWLRWYFSHHPVWLA</sequence>